<dbReference type="PANTHER" id="PTHR46889:SF4">
    <property type="entry name" value="TRANSPOSASE INSO FOR INSERTION SEQUENCE ELEMENT IS911B-RELATED"/>
    <property type="match status" value="1"/>
</dbReference>
<sequence length="76" mass="8634">MTCRMSRKGDCWDNAVVESFFAHLKRAEVAETVSATRQAARSALFSDLEVFYNRERRHSSLGYLSPAEFEQSSRAA</sequence>
<keyword evidence="3" id="KW-1185">Reference proteome</keyword>
<dbReference type="InterPro" id="IPR036397">
    <property type="entry name" value="RNaseH_sf"/>
</dbReference>
<proteinExistence type="predicted"/>
<evidence type="ECO:0000259" key="1">
    <source>
        <dbReference type="Pfam" id="PF13683"/>
    </source>
</evidence>
<dbReference type="EMBL" id="PYSV01000036">
    <property type="protein sequence ID" value="PTA66372.1"/>
    <property type="molecule type" value="Genomic_DNA"/>
</dbReference>
<dbReference type="Gene3D" id="3.30.420.10">
    <property type="entry name" value="Ribonuclease H-like superfamily/Ribonuclease H"/>
    <property type="match status" value="1"/>
</dbReference>
<dbReference type="PANTHER" id="PTHR46889">
    <property type="entry name" value="TRANSPOSASE INSF FOR INSERTION SEQUENCE IS3B-RELATED"/>
    <property type="match status" value="1"/>
</dbReference>
<dbReference type="Pfam" id="PF13683">
    <property type="entry name" value="rve_3"/>
    <property type="match status" value="1"/>
</dbReference>
<reference evidence="2 3" key="1">
    <citation type="submission" date="2018-03" db="EMBL/GenBank/DDBJ databases">
        <title>Draft genome of Deinococcus sp. OD32.</title>
        <authorList>
            <person name="Wang X.-P."/>
            <person name="Du Z.-J."/>
        </authorList>
    </citation>
    <scope>NUCLEOTIDE SEQUENCE [LARGE SCALE GENOMIC DNA]</scope>
    <source>
        <strain evidence="2 3">OD32</strain>
    </source>
</reference>
<name>A0A2T3W3C2_9DEIO</name>
<dbReference type="AlphaFoldDB" id="A0A2T3W3C2"/>
<dbReference type="Proteomes" id="UP000240317">
    <property type="component" value="Unassembled WGS sequence"/>
</dbReference>
<evidence type="ECO:0000313" key="3">
    <source>
        <dbReference type="Proteomes" id="UP000240317"/>
    </source>
</evidence>
<feature type="domain" description="Integrase catalytic" evidence="1">
    <location>
        <begin position="2"/>
        <end position="66"/>
    </location>
</feature>
<accession>A0A2T3W3C2</accession>
<gene>
    <name evidence="2" type="ORF">C8263_18205</name>
</gene>
<protein>
    <recommendedName>
        <fullName evidence="1">Integrase catalytic domain-containing protein</fullName>
    </recommendedName>
</protein>
<evidence type="ECO:0000313" key="2">
    <source>
        <dbReference type="EMBL" id="PTA66372.1"/>
    </source>
</evidence>
<comment type="caution">
    <text evidence="2">The sequence shown here is derived from an EMBL/GenBank/DDBJ whole genome shotgun (WGS) entry which is preliminary data.</text>
</comment>
<dbReference type="InterPro" id="IPR012337">
    <property type="entry name" value="RNaseH-like_sf"/>
</dbReference>
<dbReference type="GO" id="GO:0003676">
    <property type="term" value="F:nucleic acid binding"/>
    <property type="evidence" value="ECO:0007669"/>
    <property type="project" value="InterPro"/>
</dbReference>
<dbReference type="InterPro" id="IPR001584">
    <property type="entry name" value="Integrase_cat-core"/>
</dbReference>
<organism evidence="2 3">
    <name type="scientific">Deinococcus arcticus</name>
    <dbReference type="NCBI Taxonomy" id="2136176"/>
    <lineage>
        <taxon>Bacteria</taxon>
        <taxon>Thermotogati</taxon>
        <taxon>Deinococcota</taxon>
        <taxon>Deinococci</taxon>
        <taxon>Deinococcales</taxon>
        <taxon>Deinococcaceae</taxon>
        <taxon>Deinococcus</taxon>
    </lineage>
</organism>
<dbReference type="InterPro" id="IPR050900">
    <property type="entry name" value="Transposase_IS3/IS150/IS904"/>
</dbReference>
<dbReference type="SUPFAM" id="SSF53098">
    <property type="entry name" value="Ribonuclease H-like"/>
    <property type="match status" value="1"/>
</dbReference>
<dbReference type="GO" id="GO:0015074">
    <property type="term" value="P:DNA integration"/>
    <property type="evidence" value="ECO:0007669"/>
    <property type="project" value="InterPro"/>
</dbReference>